<dbReference type="RefSeq" id="WP_257917926.1">
    <property type="nucleotide sequence ID" value="NZ_JAMXQV010000001.1"/>
</dbReference>
<proteinExistence type="predicted"/>
<dbReference type="AlphaFoldDB" id="A0A9X2SGY9"/>
<evidence type="ECO:0000313" key="2">
    <source>
        <dbReference type="Proteomes" id="UP001144096"/>
    </source>
</evidence>
<name>A0A9X2SGY9_9PSEU</name>
<gene>
    <name evidence="1" type="ORF">M8542_00395</name>
</gene>
<comment type="caution">
    <text evidence="1">The sequence shown here is derived from an EMBL/GenBank/DDBJ whole genome shotgun (WGS) entry which is preliminary data.</text>
</comment>
<evidence type="ECO:0000313" key="1">
    <source>
        <dbReference type="EMBL" id="MCR6481268.1"/>
    </source>
</evidence>
<evidence type="ECO:0008006" key="3">
    <source>
        <dbReference type="Google" id="ProtNLM"/>
    </source>
</evidence>
<keyword evidence="2" id="KW-1185">Reference proteome</keyword>
<sequence length="116" mass="12729">MTECGNRLSLDEELRHVDQLRRHLPSAHDEPAHPGLWPLVQITSARTIDGEQVTGSDAVAAMRLLMQVRRDVDEAELRLVEAALDRGETLGSLGSACGLSDAAMADRYRRLGGRRA</sequence>
<accession>A0A9X2SGY9</accession>
<dbReference type="EMBL" id="JAMXQV010000001">
    <property type="protein sequence ID" value="MCR6481268.1"/>
    <property type="molecule type" value="Genomic_DNA"/>
</dbReference>
<dbReference type="Proteomes" id="UP001144096">
    <property type="component" value="Unassembled WGS sequence"/>
</dbReference>
<reference evidence="1" key="1">
    <citation type="submission" date="2022-06" db="EMBL/GenBank/DDBJ databases">
        <title>Amycolatopsis iheyaensis sp. nov., a new species of the genus Amycolatopsis isolated from soil in Iheya island, Japan.</title>
        <authorList>
            <person name="Ngamcharungchit C."/>
            <person name="Kanto H."/>
            <person name="Take A."/>
            <person name="Intra B."/>
            <person name="Matsumoto A."/>
            <person name="Panbangred W."/>
            <person name="Inahashi Y."/>
        </authorList>
    </citation>
    <scope>NUCLEOTIDE SEQUENCE</scope>
    <source>
        <strain evidence="1">OK19-0408</strain>
    </source>
</reference>
<organism evidence="1 2">
    <name type="scientific">Amycolatopsis iheyensis</name>
    <dbReference type="NCBI Taxonomy" id="2945988"/>
    <lineage>
        <taxon>Bacteria</taxon>
        <taxon>Bacillati</taxon>
        <taxon>Actinomycetota</taxon>
        <taxon>Actinomycetes</taxon>
        <taxon>Pseudonocardiales</taxon>
        <taxon>Pseudonocardiaceae</taxon>
        <taxon>Amycolatopsis</taxon>
    </lineage>
</organism>
<protein>
    <recommendedName>
        <fullName evidence="3">DNA-binding protein</fullName>
    </recommendedName>
</protein>